<protein>
    <recommendedName>
        <fullName evidence="2">Serpin domain-containing protein</fullName>
    </recommendedName>
</protein>
<gene>
    <name evidence="3" type="ORF">GSLYS_00019954001</name>
</gene>
<dbReference type="InterPro" id="IPR023795">
    <property type="entry name" value="Serpin_CS"/>
</dbReference>
<proteinExistence type="inferred from homology"/>
<organism evidence="3 4">
    <name type="scientific">Lymnaea stagnalis</name>
    <name type="common">Great pond snail</name>
    <name type="synonym">Helix stagnalis</name>
    <dbReference type="NCBI Taxonomy" id="6523"/>
    <lineage>
        <taxon>Eukaryota</taxon>
        <taxon>Metazoa</taxon>
        <taxon>Spiralia</taxon>
        <taxon>Lophotrochozoa</taxon>
        <taxon>Mollusca</taxon>
        <taxon>Gastropoda</taxon>
        <taxon>Heterobranchia</taxon>
        <taxon>Euthyneura</taxon>
        <taxon>Panpulmonata</taxon>
        <taxon>Hygrophila</taxon>
        <taxon>Lymnaeoidea</taxon>
        <taxon>Lymnaeidae</taxon>
        <taxon>Lymnaea</taxon>
    </lineage>
</organism>
<dbReference type="SUPFAM" id="SSF56574">
    <property type="entry name" value="Serpins"/>
    <property type="match status" value="1"/>
</dbReference>
<dbReference type="InterPro" id="IPR036186">
    <property type="entry name" value="Serpin_sf"/>
</dbReference>
<dbReference type="EMBL" id="CAXITT010000830">
    <property type="protein sequence ID" value="CAL1546577.1"/>
    <property type="molecule type" value="Genomic_DNA"/>
</dbReference>
<comment type="similarity">
    <text evidence="1">Belongs to the serpin family.</text>
</comment>
<dbReference type="PROSITE" id="PS00284">
    <property type="entry name" value="SERPIN"/>
    <property type="match status" value="1"/>
</dbReference>
<accession>A0AAV2ILK1</accession>
<comment type="caution">
    <text evidence="3">The sequence shown here is derived from an EMBL/GenBank/DDBJ whole genome shotgun (WGS) entry which is preliminary data.</text>
</comment>
<reference evidence="3 4" key="1">
    <citation type="submission" date="2024-04" db="EMBL/GenBank/DDBJ databases">
        <authorList>
            <consortium name="Genoscope - CEA"/>
            <person name="William W."/>
        </authorList>
    </citation>
    <scope>NUCLEOTIDE SEQUENCE [LARGE SCALE GENOMIC DNA]</scope>
</reference>
<dbReference type="InterPro" id="IPR023796">
    <property type="entry name" value="Serpin_dom"/>
</dbReference>
<dbReference type="InterPro" id="IPR042185">
    <property type="entry name" value="Serpin_sf_2"/>
</dbReference>
<evidence type="ECO:0000313" key="4">
    <source>
        <dbReference type="Proteomes" id="UP001497497"/>
    </source>
</evidence>
<dbReference type="Pfam" id="PF00079">
    <property type="entry name" value="Serpin"/>
    <property type="match status" value="1"/>
</dbReference>
<evidence type="ECO:0000313" key="3">
    <source>
        <dbReference type="EMBL" id="CAL1546577.1"/>
    </source>
</evidence>
<dbReference type="GO" id="GO:0005615">
    <property type="term" value="C:extracellular space"/>
    <property type="evidence" value="ECO:0007669"/>
    <property type="project" value="InterPro"/>
</dbReference>
<dbReference type="PANTHER" id="PTHR11461">
    <property type="entry name" value="SERINE PROTEASE INHIBITOR, SERPIN"/>
    <property type="match status" value="1"/>
</dbReference>
<evidence type="ECO:0000259" key="2">
    <source>
        <dbReference type="Pfam" id="PF00079"/>
    </source>
</evidence>
<keyword evidence="4" id="KW-1185">Reference proteome</keyword>
<dbReference type="InterPro" id="IPR000215">
    <property type="entry name" value="Serpin_fam"/>
</dbReference>
<dbReference type="Proteomes" id="UP001497497">
    <property type="component" value="Unassembled WGS sequence"/>
</dbReference>
<dbReference type="PANTHER" id="PTHR11461:SF211">
    <property type="entry name" value="GH10112P-RELATED"/>
    <property type="match status" value="1"/>
</dbReference>
<dbReference type="InterPro" id="IPR042178">
    <property type="entry name" value="Serpin_sf_1"/>
</dbReference>
<dbReference type="Gene3D" id="2.30.39.10">
    <property type="entry name" value="Alpha-1-antitrypsin, domain 1"/>
    <property type="match status" value="1"/>
</dbReference>
<sequence>MPKFNVTATLKLKNALNNLAMTAAFSKDADFSGISDVGIEISEVIQKTVLEVLETGTVPGAISSETTGITTIQEDHIFVEVDHPFIFYIRDDDSGLILLQGKMTDPTQNEVNN</sequence>
<dbReference type="AlphaFoldDB" id="A0AAV2ILK1"/>
<dbReference type="Gene3D" id="3.30.497.10">
    <property type="entry name" value="Antithrombin, subunit I, domain 2"/>
    <property type="match status" value="1"/>
</dbReference>
<name>A0AAV2ILK1_LYMST</name>
<dbReference type="GO" id="GO:0004867">
    <property type="term" value="F:serine-type endopeptidase inhibitor activity"/>
    <property type="evidence" value="ECO:0007669"/>
    <property type="project" value="InterPro"/>
</dbReference>
<feature type="domain" description="Serpin" evidence="2">
    <location>
        <begin position="1"/>
        <end position="106"/>
    </location>
</feature>
<evidence type="ECO:0000256" key="1">
    <source>
        <dbReference type="ARBA" id="ARBA00009500"/>
    </source>
</evidence>